<feature type="transmembrane region" description="Helical" evidence="1">
    <location>
        <begin position="31"/>
        <end position="52"/>
    </location>
</feature>
<reference evidence="2 3" key="1">
    <citation type="submission" date="2018-07" db="EMBL/GenBank/DDBJ databases">
        <title>Phylogenomic Insights into understanding Host Adaptation of Lactobacillus reuteri by a novel species, Lactobacillus spp. M31.</title>
        <authorList>
            <person name="Sharma S."/>
            <person name="Patil P."/>
            <person name="Korpole S."/>
            <person name="Patil P.B."/>
        </authorList>
    </citation>
    <scope>NUCLEOTIDE SEQUENCE [LARGE SCALE GENOMIC DNA]</scope>
    <source>
        <strain evidence="2 3">M31</strain>
    </source>
</reference>
<accession>A0ABR8P4K8</accession>
<keyword evidence="3" id="KW-1185">Reference proteome</keyword>
<feature type="transmembrane region" description="Helical" evidence="1">
    <location>
        <begin position="91"/>
        <end position="116"/>
    </location>
</feature>
<dbReference type="EMBL" id="QORN01000006">
    <property type="protein sequence ID" value="MBD5805941.1"/>
    <property type="molecule type" value="Genomic_DNA"/>
</dbReference>
<sequence length="159" mass="18137">MSKGILDSVFDKNENRLQNVARIEKSSKGNILVYDLIFSFVNFIFTTIAAFTESKTTLFFTAILLLLNVFPKVFIKTSVYNAMRKNKDSMVFVIFGWLIETFKVISFLFILIIVGWSRFSHVPAIYVVITMGIVFCLGVMDKVVSYLLSNAIDGMEKEE</sequence>
<proteinExistence type="predicted"/>
<comment type="caution">
    <text evidence="2">The sequence shown here is derived from an EMBL/GenBank/DDBJ whole genome shotgun (WGS) entry which is preliminary data.</text>
</comment>
<keyword evidence="1" id="KW-0812">Transmembrane</keyword>
<gene>
    <name evidence="2" type="ORF">DTK66_02250</name>
</gene>
<feature type="transmembrane region" description="Helical" evidence="1">
    <location>
        <begin position="122"/>
        <end position="140"/>
    </location>
</feature>
<name>A0ABR8P4K8_9LACO</name>
<dbReference type="Proteomes" id="UP000704341">
    <property type="component" value="Unassembled WGS sequence"/>
</dbReference>
<dbReference type="RefSeq" id="WP_191667646.1">
    <property type="nucleotide sequence ID" value="NZ_QORN01000006.1"/>
</dbReference>
<evidence type="ECO:0000256" key="1">
    <source>
        <dbReference type="SAM" id="Phobius"/>
    </source>
</evidence>
<evidence type="ECO:0000313" key="2">
    <source>
        <dbReference type="EMBL" id="MBD5805941.1"/>
    </source>
</evidence>
<keyword evidence="1" id="KW-1133">Transmembrane helix</keyword>
<protein>
    <submittedName>
        <fullName evidence="2">Uncharacterized protein</fullName>
    </submittedName>
</protein>
<evidence type="ECO:0000313" key="3">
    <source>
        <dbReference type="Proteomes" id="UP000704341"/>
    </source>
</evidence>
<keyword evidence="1" id="KW-0472">Membrane</keyword>
<feature type="transmembrane region" description="Helical" evidence="1">
    <location>
        <begin position="58"/>
        <end position="79"/>
    </location>
</feature>
<organism evidence="2 3">
    <name type="scientific">Limosilactobacillus walteri</name>
    <dbReference type="NCBI Taxonomy" id="2268022"/>
    <lineage>
        <taxon>Bacteria</taxon>
        <taxon>Bacillati</taxon>
        <taxon>Bacillota</taxon>
        <taxon>Bacilli</taxon>
        <taxon>Lactobacillales</taxon>
        <taxon>Lactobacillaceae</taxon>
        <taxon>Limosilactobacillus</taxon>
    </lineage>
</organism>